<dbReference type="OMA" id="GECARLW"/>
<proteinExistence type="predicted"/>
<protein>
    <recommendedName>
        <fullName evidence="2">UBZ2-type domain-containing protein</fullName>
    </recommendedName>
</protein>
<dbReference type="GeneTree" id="ENSGT00390000010531"/>
<dbReference type="AlphaFoldDB" id="A0A8C2UW95"/>
<feature type="domain" description="UBZ2-type" evidence="2">
    <location>
        <begin position="124"/>
        <end position="160"/>
    </location>
</feature>
<name>A0A8C2UW95_CHILA</name>
<dbReference type="Pfam" id="PF15751">
    <property type="entry name" value="FANCA_interact"/>
    <property type="match status" value="1"/>
</dbReference>
<dbReference type="PANTHER" id="PTHR37862">
    <property type="entry name" value="FANCONI ANEMIA CORE COMPLEX-ASSOCIATED PROTEIN 20"/>
    <property type="match status" value="1"/>
</dbReference>
<dbReference type="Proteomes" id="UP000694398">
    <property type="component" value="Unassembled WGS sequence"/>
</dbReference>
<dbReference type="GO" id="GO:0043240">
    <property type="term" value="C:Fanconi anaemia nuclear complex"/>
    <property type="evidence" value="ECO:0007669"/>
    <property type="project" value="TreeGrafter"/>
</dbReference>
<dbReference type="Ensembl" id="ENSCLAT00000006837.1">
    <property type="protein sequence ID" value="ENSCLAP00000006727.1"/>
    <property type="gene ID" value="ENSCLAG00000004738.1"/>
</dbReference>
<evidence type="ECO:0000313" key="3">
    <source>
        <dbReference type="Ensembl" id="ENSCLAP00000006727.1"/>
    </source>
</evidence>
<dbReference type="PANTHER" id="PTHR37862:SF1">
    <property type="entry name" value="FANCONI ANEMIA CORE COMPLEX-ASSOCIATED PROTEIN 20"/>
    <property type="match status" value="1"/>
</dbReference>
<dbReference type="InterPro" id="IPR052689">
    <property type="entry name" value="FA_core_complex_assoc"/>
</dbReference>
<evidence type="ECO:0000256" key="1">
    <source>
        <dbReference type="SAM" id="MobiDB-lite"/>
    </source>
</evidence>
<keyword evidence="4" id="KW-1185">Reference proteome</keyword>
<dbReference type="GO" id="GO:0070530">
    <property type="term" value="F:K63-linked polyubiquitin modification-dependent protein binding"/>
    <property type="evidence" value="ECO:0007669"/>
    <property type="project" value="TreeGrafter"/>
</dbReference>
<evidence type="ECO:0000313" key="4">
    <source>
        <dbReference type="Proteomes" id="UP000694398"/>
    </source>
</evidence>
<gene>
    <name evidence="3" type="primary">Faap20</name>
</gene>
<accession>A0A8C2UW95</accession>
<dbReference type="Pfam" id="PF15750">
    <property type="entry name" value="UBZ_FAAP20"/>
    <property type="match status" value="1"/>
</dbReference>
<dbReference type="GO" id="GO:0043130">
    <property type="term" value="F:ubiquitin binding"/>
    <property type="evidence" value="ECO:0007669"/>
    <property type="project" value="InterPro"/>
</dbReference>
<organism evidence="3 4">
    <name type="scientific">Chinchilla lanigera</name>
    <name type="common">Long-tailed chinchilla</name>
    <name type="synonym">Chinchilla villidera</name>
    <dbReference type="NCBI Taxonomy" id="34839"/>
    <lineage>
        <taxon>Eukaryota</taxon>
        <taxon>Metazoa</taxon>
        <taxon>Chordata</taxon>
        <taxon>Craniata</taxon>
        <taxon>Vertebrata</taxon>
        <taxon>Euteleostomi</taxon>
        <taxon>Mammalia</taxon>
        <taxon>Eutheria</taxon>
        <taxon>Euarchontoglires</taxon>
        <taxon>Glires</taxon>
        <taxon>Rodentia</taxon>
        <taxon>Hystricomorpha</taxon>
        <taxon>Chinchillidae</taxon>
        <taxon>Chinchilla</taxon>
    </lineage>
</organism>
<reference evidence="3" key="2">
    <citation type="submission" date="2025-09" db="UniProtKB">
        <authorList>
            <consortium name="Ensembl"/>
        </authorList>
    </citation>
    <scope>IDENTIFICATION</scope>
</reference>
<evidence type="ECO:0000259" key="2">
    <source>
        <dbReference type="PROSITE" id="PS51906"/>
    </source>
</evidence>
<reference evidence="3" key="1">
    <citation type="submission" date="2025-08" db="UniProtKB">
        <authorList>
            <consortium name="Ensembl"/>
        </authorList>
    </citation>
    <scope>IDENTIFICATION</scope>
</reference>
<dbReference type="InterPro" id="IPR031490">
    <property type="entry name" value="UBZ2_FAAP20"/>
</dbReference>
<dbReference type="PROSITE" id="PS51906">
    <property type="entry name" value="ZF_UBZ2"/>
    <property type="match status" value="1"/>
</dbReference>
<dbReference type="InterPro" id="IPR031491">
    <property type="entry name" value="FANCA_interact"/>
</dbReference>
<feature type="region of interest" description="Disordered" evidence="1">
    <location>
        <begin position="69"/>
        <end position="112"/>
    </location>
</feature>
<dbReference type="GO" id="GO:0006974">
    <property type="term" value="P:DNA damage response"/>
    <property type="evidence" value="ECO:0007669"/>
    <property type="project" value="TreeGrafter"/>
</dbReference>
<sequence length="160" mass="16939">APSGGPQCPPSSVESEPWGALMRAVRADPILDRLPLPPLPTFPSQELGPELPAVAEVFTVGTKAFTWTPFPPAGGGPGLTDKRFQGAAVPPGSPAPSLEGQHVSDLSGTPRPLQQLTKEEPLALRSCPLCQKEFTPELTQLDVDSHLAQCLAESTEDVEW</sequence>